<dbReference type="Gene3D" id="2.120.10.10">
    <property type="match status" value="1"/>
</dbReference>
<evidence type="ECO:0000313" key="2">
    <source>
        <dbReference type="EMBL" id="VTR94453.1"/>
    </source>
</evidence>
<evidence type="ECO:0000259" key="1">
    <source>
        <dbReference type="Pfam" id="PF13088"/>
    </source>
</evidence>
<name>A0A6P2D020_9BACT</name>
<accession>A0A6P2D020</accession>
<keyword evidence="3" id="KW-1185">Reference proteome</keyword>
<protein>
    <recommendedName>
        <fullName evidence="1">Sialidase domain-containing protein</fullName>
    </recommendedName>
</protein>
<gene>
    <name evidence="2" type="ORF">SOIL9_32610</name>
</gene>
<reference evidence="2 3" key="1">
    <citation type="submission" date="2019-05" db="EMBL/GenBank/DDBJ databases">
        <authorList>
            <consortium name="Science for Life Laboratories"/>
        </authorList>
    </citation>
    <scope>NUCLEOTIDE SEQUENCE [LARGE SCALE GENOMIC DNA]</scope>
    <source>
        <strain evidence="2">Soil9</strain>
    </source>
</reference>
<dbReference type="EMBL" id="LR593886">
    <property type="protein sequence ID" value="VTR94453.1"/>
    <property type="molecule type" value="Genomic_DNA"/>
</dbReference>
<dbReference type="CDD" id="cd15482">
    <property type="entry name" value="Sialidase_non-viral"/>
    <property type="match status" value="1"/>
</dbReference>
<proteinExistence type="predicted"/>
<evidence type="ECO:0000313" key="3">
    <source>
        <dbReference type="Proteomes" id="UP000464178"/>
    </source>
</evidence>
<dbReference type="Pfam" id="PF13088">
    <property type="entry name" value="BNR_2"/>
    <property type="match status" value="1"/>
</dbReference>
<dbReference type="RefSeq" id="WP_162668988.1">
    <property type="nucleotide sequence ID" value="NZ_LR593886.1"/>
</dbReference>
<dbReference type="AlphaFoldDB" id="A0A6P2D020"/>
<dbReference type="Proteomes" id="UP000464178">
    <property type="component" value="Chromosome"/>
</dbReference>
<sequence>MFIFEKAPFPSCHASTLVEHEEGKLMAAWFGGKDEGAKDVQIWASTFEGKAWSEPKVLGTEPGQPCWNPVLFKTAKGTLFLWYKAGPKPDNWTGYVRTSTDNGKTWTKPEIMPSSLVGPVRAKPIQLANGTILAGTSWESYRNWTPFVDRSTDEGKTWKRSNPFPVPEKFHQIQPTLFEAKDGKIVALMRSSNPRMICRAESADGGATFSPAEETKLANPSSGIDCVKTKEGDIFLIYNPTALLRTPISLARSTDDGKTWTKVVDLETEPGEYSYPAIIQAAAGTLEITYTWKRTHIKYHSVDPKKYRN</sequence>
<feature type="domain" description="Sialidase" evidence="1">
    <location>
        <begin position="23"/>
        <end position="288"/>
    </location>
</feature>
<organism evidence="2 3">
    <name type="scientific">Gemmata massiliana</name>
    <dbReference type="NCBI Taxonomy" id="1210884"/>
    <lineage>
        <taxon>Bacteria</taxon>
        <taxon>Pseudomonadati</taxon>
        <taxon>Planctomycetota</taxon>
        <taxon>Planctomycetia</taxon>
        <taxon>Gemmatales</taxon>
        <taxon>Gemmataceae</taxon>
        <taxon>Gemmata</taxon>
    </lineage>
</organism>
<dbReference type="InterPro" id="IPR011040">
    <property type="entry name" value="Sialidase"/>
</dbReference>
<dbReference type="PANTHER" id="PTHR43752:SF2">
    <property type="entry name" value="BNR_ASP-BOX REPEAT FAMILY PROTEIN"/>
    <property type="match status" value="1"/>
</dbReference>
<dbReference type="InterPro" id="IPR036278">
    <property type="entry name" value="Sialidase_sf"/>
</dbReference>
<dbReference type="PANTHER" id="PTHR43752">
    <property type="entry name" value="BNR/ASP-BOX REPEAT FAMILY PROTEIN"/>
    <property type="match status" value="1"/>
</dbReference>
<dbReference type="SUPFAM" id="SSF50939">
    <property type="entry name" value="Sialidases"/>
    <property type="match status" value="1"/>
</dbReference>
<dbReference type="KEGG" id="gms:SOIL9_32610"/>